<dbReference type="EMBL" id="SRLO01003306">
    <property type="protein sequence ID" value="TNN31606.1"/>
    <property type="molecule type" value="Genomic_DNA"/>
</dbReference>
<evidence type="ECO:0000313" key="2">
    <source>
        <dbReference type="EMBL" id="TNN31606.1"/>
    </source>
</evidence>
<name>A0A4Z2ERR4_9TELE</name>
<comment type="caution">
    <text evidence="2">The sequence shown here is derived from an EMBL/GenBank/DDBJ whole genome shotgun (WGS) entry which is preliminary data.</text>
</comment>
<dbReference type="Proteomes" id="UP000314294">
    <property type="component" value="Unassembled WGS sequence"/>
</dbReference>
<feature type="compositionally biased region" description="Polar residues" evidence="1">
    <location>
        <begin position="1"/>
        <end position="10"/>
    </location>
</feature>
<sequence length="149" mass="16340">MTIINQNQSIDHGDVPSDSSGGGHNMSEPNSQERRRDAPFSTTPRAPFLFRDRCEMCACASESASRPALPLPPLCVDEDEEEVEPKWAGPKWEGRLIQCSMPDMSSPGPASSSEPDDESEHRGDRPGERGASITTTSHNSLESLMKRQE</sequence>
<keyword evidence="3" id="KW-1185">Reference proteome</keyword>
<proteinExistence type="predicted"/>
<organism evidence="2 3">
    <name type="scientific">Liparis tanakae</name>
    <name type="common">Tanaka's snailfish</name>
    <dbReference type="NCBI Taxonomy" id="230148"/>
    <lineage>
        <taxon>Eukaryota</taxon>
        <taxon>Metazoa</taxon>
        <taxon>Chordata</taxon>
        <taxon>Craniata</taxon>
        <taxon>Vertebrata</taxon>
        <taxon>Euteleostomi</taxon>
        <taxon>Actinopterygii</taxon>
        <taxon>Neopterygii</taxon>
        <taxon>Teleostei</taxon>
        <taxon>Neoteleostei</taxon>
        <taxon>Acanthomorphata</taxon>
        <taxon>Eupercaria</taxon>
        <taxon>Perciformes</taxon>
        <taxon>Cottioidei</taxon>
        <taxon>Cottales</taxon>
        <taxon>Liparidae</taxon>
        <taxon>Liparis</taxon>
    </lineage>
</organism>
<feature type="compositionally biased region" description="Polar residues" evidence="1">
    <location>
        <begin position="132"/>
        <end position="142"/>
    </location>
</feature>
<evidence type="ECO:0000313" key="3">
    <source>
        <dbReference type="Proteomes" id="UP000314294"/>
    </source>
</evidence>
<feature type="region of interest" description="Disordered" evidence="1">
    <location>
        <begin position="98"/>
        <end position="149"/>
    </location>
</feature>
<feature type="region of interest" description="Disordered" evidence="1">
    <location>
        <begin position="1"/>
        <end position="45"/>
    </location>
</feature>
<feature type="compositionally biased region" description="Basic and acidic residues" evidence="1">
    <location>
        <begin position="119"/>
        <end position="128"/>
    </location>
</feature>
<protein>
    <submittedName>
        <fullName evidence="2">Uncharacterized protein</fullName>
    </submittedName>
</protein>
<accession>A0A4Z2ERR4</accession>
<evidence type="ECO:0000256" key="1">
    <source>
        <dbReference type="SAM" id="MobiDB-lite"/>
    </source>
</evidence>
<feature type="compositionally biased region" description="Low complexity" evidence="1">
    <location>
        <begin position="100"/>
        <end position="113"/>
    </location>
</feature>
<reference evidence="2 3" key="1">
    <citation type="submission" date="2019-03" db="EMBL/GenBank/DDBJ databases">
        <title>First draft genome of Liparis tanakae, snailfish: a comprehensive survey of snailfish specific genes.</title>
        <authorList>
            <person name="Kim W."/>
            <person name="Song I."/>
            <person name="Jeong J.-H."/>
            <person name="Kim D."/>
            <person name="Kim S."/>
            <person name="Ryu S."/>
            <person name="Song J.Y."/>
            <person name="Lee S.K."/>
        </authorList>
    </citation>
    <scope>NUCLEOTIDE SEQUENCE [LARGE SCALE GENOMIC DNA]</scope>
    <source>
        <tissue evidence="2">Muscle</tissue>
    </source>
</reference>
<dbReference type="AlphaFoldDB" id="A0A4Z2ERR4"/>
<gene>
    <name evidence="2" type="ORF">EYF80_058242</name>
</gene>
<dbReference type="OrthoDB" id="10622904at2759"/>